<proteinExistence type="predicted"/>
<evidence type="ECO:0000256" key="1">
    <source>
        <dbReference type="SAM" id="MobiDB-lite"/>
    </source>
</evidence>
<dbReference type="AlphaFoldDB" id="A0A7S3UB14"/>
<gene>
    <name evidence="3" type="ORF">PSAL00342_LOCUS526</name>
</gene>
<evidence type="ECO:0000256" key="2">
    <source>
        <dbReference type="SAM" id="Phobius"/>
    </source>
</evidence>
<feature type="region of interest" description="Disordered" evidence="1">
    <location>
        <begin position="49"/>
        <end position="72"/>
    </location>
</feature>
<dbReference type="EMBL" id="HBIS01000621">
    <property type="protein sequence ID" value="CAE0606710.1"/>
    <property type="molecule type" value="Transcribed_RNA"/>
</dbReference>
<organism evidence="3">
    <name type="scientific">Picocystis salinarum</name>
    <dbReference type="NCBI Taxonomy" id="88271"/>
    <lineage>
        <taxon>Eukaryota</taxon>
        <taxon>Viridiplantae</taxon>
        <taxon>Chlorophyta</taxon>
        <taxon>Picocystophyceae</taxon>
        <taxon>Picocystales</taxon>
        <taxon>Picocystaceae</taxon>
        <taxon>Picocystis</taxon>
    </lineage>
</organism>
<keyword evidence="2" id="KW-0472">Membrane</keyword>
<evidence type="ECO:0000313" key="3">
    <source>
        <dbReference type="EMBL" id="CAE0606710.1"/>
    </source>
</evidence>
<reference evidence="3" key="1">
    <citation type="submission" date="2021-01" db="EMBL/GenBank/DDBJ databases">
        <authorList>
            <person name="Corre E."/>
            <person name="Pelletier E."/>
            <person name="Niang G."/>
            <person name="Scheremetjew M."/>
            <person name="Finn R."/>
            <person name="Kale V."/>
            <person name="Holt S."/>
            <person name="Cochrane G."/>
            <person name="Meng A."/>
            <person name="Brown T."/>
            <person name="Cohen L."/>
        </authorList>
    </citation>
    <scope>NUCLEOTIDE SEQUENCE</scope>
    <source>
        <strain evidence="3">CCMP1897</strain>
    </source>
</reference>
<feature type="compositionally biased region" description="Basic and acidic residues" evidence="1">
    <location>
        <begin position="49"/>
        <end position="64"/>
    </location>
</feature>
<protein>
    <submittedName>
        <fullName evidence="3">Uncharacterized protein</fullName>
    </submittedName>
</protein>
<feature type="transmembrane region" description="Helical" evidence="2">
    <location>
        <begin position="118"/>
        <end position="138"/>
    </location>
</feature>
<keyword evidence="2" id="KW-1133">Transmembrane helix</keyword>
<name>A0A7S3UB14_9CHLO</name>
<keyword evidence="2" id="KW-0812">Transmembrane</keyword>
<sequence>MYSARSAIAPRNAELCVRRRCSSKSTRRIQAVRVVAHDDDDVLPIFRLPKKETDVPEPTSKEQRGTVGATTVGEELARIHGEMKNRDTSAKDRMEAELNTPNWDGDVYIGSNWNVGTALLLVFLATMVGIGAFAYMTYGTVWGTTPDVQF</sequence>
<accession>A0A7S3UB14</accession>